<keyword evidence="3" id="KW-1185">Reference proteome</keyword>
<dbReference type="EMBL" id="NESQ01000410">
    <property type="protein sequence ID" value="PUU73129.1"/>
    <property type="molecule type" value="Genomic_DNA"/>
</dbReference>
<comment type="caution">
    <text evidence="2">The sequence shown here is derived from an EMBL/GenBank/DDBJ whole genome shotgun (WGS) entry which is preliminary data.</text>
</comment>
<sequence>MKYSVSAIVLGFFAALNVAASTPDDNPGPGQVSIEGIAYSGSGCKAGTASVGHSQGRQTITFLLDGFGATIGPGTNTSGHLKNCNLNIRVNYPPGYQYTLYNGDYTGYARLDSGVTAKQTSSYWFAGFISDRSSFRSTWSGPYDSSYTFTNTLPSTFWSPCGASATLNINTQLALTSSNPQAHGQINPTSILGPNGDQHVYDLNWRK</sequence>
<feature type="chain" id="PRO_5015483209" description="Secreted protein" evidence="1">
    <location>
        <begin position="21"/>
        <end position="207"/>
    </location>
</feature>
<name>A0A2T6ZCD6_TUBBO</name>
<reference evidence="2 3" key="1">
    <citation type="submission" date="2017-04" db="EMBL/GenBank/DDBJ databases">
        <title>Draft genome sequence of Tuber borchii Vittad., a whitish edible truffle.</title>
        <authorList>
            <consortium name="DOE Joint Genome Institute"/>
            <person name="Murat C."/>
            <person name="Kuo A."/>
            <person name="Barry K.W."/>
            <person name="Clum A."/>
            <person name="Dockter R.B."/>
            <person name="Fauchery L."/>
            <person name="Iotti M."/>
            <person name="Kohler A."/>
            <person name="Labutti K."/>
            <person name="Lindquist E.A."/>
            <person name="Lipzen A."/>
            <person name="Ohm R.A."/>
            <person name="Wang M."/>
            <person name="Grigoriev I.V."/>
            <person name="Zambonelli A."/>
            <person name="Martin F.M."/>
        </authorList>
    </citation>
    <scope>NUCLEOTIDE SEQUENCE [LARGE SCALE GENOMIC DNA]</scope>
    <source>
        <strain evidence="2 3">Tbo3840</strain>
    </source>
</reference>
<dbReference type="PANTHER" id="PTHR38847">
    <property type="match status" value="1"/>
</dbReference>
<dbReference type="Proteomes" id="UP000244722">
    <property type="component" value="Unassembled WGS sequence"/>
</dbReference>
<dbReference type="STRING" id="42251.A0A2T6ZCD6"/>
<keyword evidence="1" id="KW-0732">Signal</keyword>
<proteinExistence type="predicted"/>
<dbReference type="OrthoDB" id="152248at2759"/>
<gene>
    <name evidence="2" type="ORF">B9Z19DRAFT_1095731</name>
</gene>
<dbReference type="InterPro" id="IPR025649">
    <property type="entry name" value="DUF4360"/>
</dbReference>
<dbReference type="AlphaFoldDB" id="A0A2T6ZCD6"/>
<evidence type="ECO:0000256" key="1">
    <source>
        <dbReference type="SAM" id="SignalP"/>
    </source>
</evidence>
<dbReference type="PANTHER" id="PTHR38847:SF1">
    <property type="entry name" value="PSEUDOURIDINE SYNTHASE RSUA_RLUA-LIKE DOMAIN-CONTAINING PROTEIN"/>
    <property type="match status" value="1"/>
</dbReference>
<evidence type="ECO:0000313" key="3">
    <source>
        <dbReference type="Proteomes" id="UP000244722"/>
    </source>
</evidence>
<feature type="signal peptide" evidence="1">
    <location>
        <begin position="1"/>
        <end position="20"/>
    </location>
</feature>
<dbReference type="Pfam" id="PF14273">
    <property type="entry name" value="DUF4360"/>
    <property type="match status" value="1"/>
</dbReference>
<organism evidence="2 3">
    <name type="scientific">Tuber borchii</name>
    <name type="common">White truffle</name>
    <dbReference type="NCBI Taxonomy" id="42251"/>
    <lineage>
        <taxon>Eukaryota</taxon>
        <taxon>Fungi</taxon>
        <taxon>Dikarya</taxon>
        <taxon>Ascomycota</taxon>
        <taxon>Pezizomycotina</taxon>
        <taxon>Pezizomycetes</taxon>
        <taxon>Pezizales</taxon>
        <taxon>Tuberaceae</taxon>
        <taxon>Tuber</taxon>
    </lineage>
</organism>
<feature type="non-terminal residue" evidence="2">
    <location>
        <position position="207"/>
    </location>
</feature>
<protein>
    <recommendedName>
        <fullName evidence="4">Secreted protein</fullName>
    </recommendedName>
</protein>
<accession>A0A2T6ZCD6</accession>
<evidence type="ECO:0000313" key="2">
    <source>
        <dbReference type="EMBL" id="PUU73129.1"/>
    </source>
</evidence>
<evidence type="ECO:0008006" key="4">
    <source>
        <dbReference type="Google" id="ProtNLM"/>
    </source>
</evidence>